<accession>A0A0P8Y672</accession>
<reference evidence="3 4" key="1">
    <citation type="journal article" date="2007" name="Nature">
        <title>Evolution of genes and genomes on the Drosophila phylogeny.</title>
        <authorList>
            <consortium name="Drosophila 12 Genomes Consortium"/>
            <person name="Clark A.G."/>
            <person name="Eisen M.B."/>
            <person name="Smith D.R."/>
            <person name="Bergman C.M."/>
            <person name="Oliver B."/>
            <person name="Markow T.A."/>
            <person name="Kaufman T.C."/>
            <person name="Kellis M."/>
            <person name="Gelbart W."/>
            <person name="Iyer V.N."/>
            <person name="Pollard D.A."/>
            <person name="Sackton T.B."/>
            <person name="Larracuente A.M."/>
            <person name="Singh N.D."/>
            <person name="Abad J.P."/>
            <person name="Abt D.N."/>
            <person name="Adryan B."/>
            <person name="Aguade M."/>
            <person name="Akashi H."/>
            <person name="Anderson W.W."/>
            <person name="Aquadro C.F."/>
            <person name="Ardell D.H."/>
            <person name="Arguello R."/>
            <person name="Artieri C.G."/>
            <person name="Barbash D.A."/>
            <person name="Barker D."/>
            <person name="Barsanti P."/>
            <person name="Batterham P."/>
            <person name="Batzoglou S."/>
            <person name="Begun D."/>
            <person name="Bhutkar A."/>
            <person name="Blanco E."/>
            <person name="Bosak S.A."/>
            <person name="Bradley R.K."/>
            <person name="Brand A.D."/>
            <person name="Brent M.R."/>
            <person name="Brooks A.N."/>
            <person name="Brown R.H."/>
            <person name="Butlin R.K."/>
            <person name="Caggese C."/>
            <person name="Calvi B.R."/>
            <person name="Bernardo de Carvalho A."/>
            <person name="Caspi A."/>
            <person name="Castrezana S."/>
            <person name="Celniker S.E."/>
            <person name="Chang J.L."/>
            <person name="Chapple C."/>
            <person name="Chatterji S."/>
            <person name="Chinwalla A."/>
            <person name="Civetta A."/>
            <person name="Clifton S.W."/>
            <person name="Comeron J.M."/>
            <person name="Costello J.C."/>
            <person name="Coyne J.A."/>
            <person name="Daub J."/>
            <person name="David R.G."/>
            <person name="Delcher A.L."/>
            <person name="Delehaunty K."/>
            <person name="Do C.B."/>
            <person name="Ebling H."/>
            <person name="Edwards K."/>
            <person name="Eickbush T."/>
            <person name="Evans J.D."/>
            <person name="Filipski A."/>
            <person name="Findeiss S."/>
            <person name="Freyhult E."/>
            <person name="Fulton L."/>
            <person name="Fulton R."/>
            <person name="Garcia A.C."/>
            <person name="Gardiner A."/>
            <person name="Garfield D.A."/>
            <person name="Garvin B.E."/>
            <person name="Gibson G."/>
            <person name="Gilbert D."/>
            <person name="Gnerre S."/>
            <person name="Godfrey J."/>
            <person name="Good R."/>
            <person name="Gotea V."/>
            <person name="Gravely B."/>
            <person name="Greenberg A.J."/>
            <person name="Griffiths-Jones S."/>
            <person name="Gross S."/>
            <person name="Guigo R."/>
            <person name="Gustafson E.A."/>
            <person name="Haerty W."/>
            <person name="Hahn M.W."/>
            <person name="Halligan D.L."/>
            <person name="Halpern A.L."/>
            <person name="Halter G.M."/>
            <person name="Han M.V."/>
            <person name="Heger A."/>
            <person name="Hillier L."/>
            <person name="Hinrichs A.S."/>
            <person name="Holmes I."/>
            <person name="Hoskins R.A."/>
            <person name="Hubisz M.J."/>
            <person name="Hultmark D."/>
            <person name="Huntley M.A."/>
            <person name="Jaffe D.B."/>
            <person name="Jagadeeshan S."/>
            <person name="Jeck W.R."/>
            <person name="Johnson J."/>
            <person name="Jones C.D."/>
            <person name="Jordan W.C."/>
            <person name="Karpen G.H."/>
            <person name="Kataoka E."/>
            <person name="Keightley P.D."/>
            <person name="Kheradpour P."/>
            <person name="Kirkness E.F."/>
            <person name="Koerich L.B."/>
            <person name="Kristiansen K."/>
            <person name="Kudrna D."/>
            <person name="Kulathinal R.J."/>
            <person name="Kumar S."/>
            <person name="Kwok R."/>
            <person name="Lander E."/>
            <person name="Langley C.H."/>
            <person name="Lapoint R."/>
            <person name="Lazzaro B.P."/>
            <person name="Lee S.J."/>
            <person name="Levesque L."/>
            <person name="Li R."/>
            <person name="Lin C.F."/>
            <person name="Lin M.F."/>
            <person name="Lindblad-Toh K."/>
            <person name="Llopart A."/>
            <person name="Long M."/>
            <person name="Low L."/>
            <person name="Lozovsky E."/>
            <person name="Lu J."/>
            <person name="Luo M."/>
            <person name="Machado C.A."/>
            <person name="Makalowski W."/>
            <person name="Marzo M."/>
            <person name="Matsuda M."/>
            <person name="Matzkin L."/>
            <person name="McAllister B."/>
            <person name="McBride C.S."/>
            <person name="McKernan B."/>
            <person name="McKernan K."/>
            <person name="Mendez-Lago M."/>
            <person name="Minx P."/>
            <person name="Mollenhauer M.U."/>
            <person name="Montooth K."/>
            <person name="Mount S.M."/>
            <person name="Mu X."/>
            <person name="Myers E."/>
            <person name="Negre B."/>
            <person name="Newfeld S."/>
            <person name="Nielsen R."/>
            <person name="Noor M.A."/>
            <person name="O'Grady P."/>
            <person name="Pachter L."/>
            <person name="Papaceit M."/>
            <person name="Parisi M.J."/>
            <person name="Parisi M."/>
            <person name="Parts L."/>
            <person name="Pedersen J.S."/>
            <person name="Pesole G."/>
            <person name="Phillippy A.M."/>
            <person name="Ponting C.P."/>
            <person name="Pop M."/>
            <person name="Porcelli D."/>
            <person name="Powell J.R."/>
            <person name="Prohaska S."/>
            <person name="Pruitt K."/>
            <person name="Puig M."/>
            <person name="Quesneville H."/>
            <person name="Ram K.R."/>
            <person name="Rand D."/>
            <person name="Rasmussen M.D."/>
            <person name="Reed L.K."/>
            <person name="Reenan R."/>
            <person name="Reily A."/>
            <person name="Remington K.A."/>
            <person name="Rieger T.T."/>
            <person name="Ritchie M.G."/>
            <person name="Robin C."/>
            <person name="Rogers Y.H."/>
            <person name="Rohde C."/>
            <person name="Rozas J."/>
            <person name="Rubenfield M.J."/>
            <person name="Ruiz A."/>
            <person name="Russo S."/>
            <person name="Salzberg S.L."/>
            <person name="Sanchez-Gracia A."/>
            <person name="Saranga D.J."/>
            <person name="Sato H."/>
            <person name="Schaeffer S.W."/>
            <person name="Schatz M.C."/>
            <person name="Schlenke T."/>
            <person name="Schwartz R."/>
            <person name="Segarra C."/>
            <person name="Singh R.S."/>
            <person name="Sirot L."/>
            <person name="Sirota M."/>
            <person name="Sisneros N.B."/>
            <person name="Smith C.D."/>
            <person name="Smith T.F."/>
            <person name="Spieth J."/>
            <person name="Stage D.E."/>
            <person name="Stark A."/>
            <person name="Stephan W."/>
            <person name="Strausberg R.L."/>
            <person name="Strempel S."/>
            <person name="Sturgill D."/>
            <person name="Sutton G."/>
            <person name="Sutton G.G."/>
            <person name="Tao W."/>
            <person name="Teichmann S."/>
            <person name="Tobari Y.N."/>
            <person name="Tomimura Y."/>
            <person name="Tsolas J.M."/>
            <person name="Valente V.L."/>
            <person name="Venter E."/>
            <person name="Venter J.C."/>
            <person name="Vicario S."/>
            <person name="Vieira F.G."/>
            <person name="Vilella A.J."/>
            <person name="Villasante A."/>
            <person name="Walenz B."/>
            <person name="Wang J."/>
            <person name="Wasserman M."/>
            <person name="Watts T."/>
            <person name="Wilson D."/>
            <person name="Wilson R.K."/>
            <person name="Wing R.A."/>
            <person name="Wolfner M.F."/>
            <person name="Wong A."/>
            <person name="Wong G.K."/>
            <person name="Wu C.I."/>
            <person name="Wu G."/>
            <person name="Yamamoto D."/>
            <person name="Yang H.P."/>
            <person name="Yang S.P."/>
            <person name="Yorke J.A."/>
            <person name="Yoshida K."/>
            <person name="Zdobnov E."/>
            <person name="Zhang P."/>
            <person name="Zhang Y."/>
            <person name="Zimin A.V."/>
            <person name="Baldwin J."/>
            <person name="Abdouelleil A."/>
            <person name="Abdulkadir J."/>
            <person name="Abebe A."/>
            <person name="Abera B."/>
            <person name="Abreu J."/>
            <person name="Acer S.C."/>
            <person name="Aftuck L."/>
            <person name="Alexander A."/>
            <person name="An P."/>
            <person name="Anderson E."/>
            <person name="Anderson S."/>
            <person name="Arachi H."/>
            <person name="Azer M."/>
            <person name="Bachantsang P."/>
            <person name="Barry A."/>
            <person name="Bayul T."/>
            <person name="Berlin A."/>
            <person name="Bessette D."/>
            <person name="Bloom T."/>
            <person name="Blye J."/>
            <person name="Boguslavskiy L."/>
            <person name="Bonnet C."/>
            <person name="Boukhgalter B."/>
            <person name="Bourzgui I."/>
            <person name="Brown A."/>
            <person name="Cahill P."/>
            <person name="Channer S."/>
            <person name="Cheshatsang Y."/>
            <person name="Chuda L."/>
            <person name="Citroen M."/>
            <person name="Collymore A."/>
            <person name="Cooke P."/>
            <person name="Costello M."/>
            <person name="D'Aco K."/>
            <person name="Daza R."/>
            <person name="De Haan G."/>
            <person name="DeGray S."/>
            <person name="DeMaso C."/>
            <person name="Dhargay N."/>
            <person name="Dooley K."/>
            <person name="Dooley E."/>
            <person name="Doricent M."/>
            <person name="Dorje P."/>
            <person name="Dorjee K."/>
            <person name="Dupes A."/>
            <person name="Elong R."/>
            <person name="Falk J."/>
            <person name="Farina A."/>
            <person name="Faro S."/>
            <person name="Ferguson D."/>
            <person name="Fisher S."/>
            <person name="Foley C.D."/>
            <person name="Franke A."/>
            <person name="Friedrich D."/>
            <person name="Gadbois L."/>
            <person name="Gearin G."/>
            <person name="Gearin C.R."/>
            <person name="Giannoukos G."/>
            <person name="Goode T."/>
            <person name="Graham J."/>
            <person name="Grandbois E."/>
            <person name="Grewal S."/>
            <person name="Gyaltsen K."/>
            <person name="Hafez N."/>
            <person name="Hagos B."/>
            <person name="Hall J."/>
            <person name="Henson C."/>
            <person name="Hollinger A."/>
            <person name="Honan T."/>
            <person name="Huard M.D."/>
            <person name="Hughes L."/>
            <person name="Hurhula B."/>
            <person name="Husby M.E."/>
            <person name="Kamat A."/>
            <person name="Kanga B."/>
            <person name="Kashin S."/>
            <person name="Khazanovich D."/>
            <person name="Kisner P."/>
            <person name="Lance K."/>
            <person name="Lara M."/>
            <person name="Lee W."/>
            <person name="Lennon N."/>
            <person name="Letendre F."/>
            <person name="LeVine R."/>
            <person name="Lipovsky A."/>
            <person name="Liu X."/>
            <person name="Liu J."/>
            <person name="Liu S."/>
            <person name="Lokyitsang T."/>
            <person name="Lokyitsang Y."/>
            <person name="Lubonja R."/>
            <person name="Lui A."/>
            <person name="MacDonald P."/>
            <person name="Magnisalis V."/>
            <person name="Maru K."/>
            <person name="Matthews C."/>
            <person name="McCusker W."/>
            <person name="McDonough S."/>
            <person name="Mehta T."/>
            <person name="Meldrim J."/>
            <person name="Meneus L."/>
            <person name="Mihai O."/>
            <person name="Mihalev A."/>
            <person name="Mihova T."/>
            <person name="Mittelman R."/>
            <person name="Mlenga V."/>
            <person name="Montmayeur A."/>
            <person name="Mulrain L."/>
            <person name="Navidi A."/>
            <person name="Naylor J."/>
            <person name="Negash T."/>
            <person name="Nguyen T."/>
            <person name="Nguyen N."/>
            <person name="Nicol R."/>
            <person name="Norbu C."/>
            <person name="Norbu N."/>
            <person name="Novod N."/>
            <person name="O'Neill B."/>
            <person name="Osman S."/>
            <person name="Markiewicz E."/>
            <person name="Oyono O.L."/>
            <person name="Patti C."/>
            <person name="Phunkhang P."/>
            <person name="Pierre F."/>
            <person name="Priest M."/>
            <person name="Raghuraman S."/>
            <person name="Rege F."/>
            <person name="Reyes R."/>
            <person name="Rise C."/>
            <person name="Rogov P."/>
            <person name="Ross K."/>
            <person name="Ryan E."/>
            <person name="Settipalli S."/>
            <person name="Shea T."/>
            <person name="Sherpa N."/>
            <person name="Shi L."/>
            <person name="Shih D."/>
            <person name="Sparrow T."/>
            <person name="Spaulding J."/>
            <person name="Stalker J."/>
            <person name="Stange-Thomann N."/>
            <person name="Stavropoulos S."/>
            <person name="Stone C."/>
            <person name="Strader C."/>
            <person name="Tesfaye S."/>
            <person name="Thomson T."/>
            <person name="Thoulutsang Y."/>
            <person name="Thoulutsang D."/>
            <person name="Topham K."/>
            <person name="Topping I."/>
            <person name="Tsamla T."/>
            <person name="Vassiliev H."/>
            <person name="Vo A."/>
            <person name="Wangchuk T."/>
            <person name="Wangdi T."/>
            <person name="Weiand M."/>
            <person name="Wilkinson J."/>
            <person name="Wilson A."/>
            <person name="Yadav S."/>
            <person name="Young G."/>
            <person name="Yu Q."/>
            <person name="Zembek L."/>
            <person name="Zhong D."/>
            <person name="Zimmer A."/>
            <person name="Zwirko Z."/>
            <person name="Jaffe D.B."/>
            <person name="Alvarez P."/>
            <person name="Brockman W."/>
            <person name="Butler J."/>
            <person name="Chin C."/>
            <person name="Gnerre S."/>
            <person name="Grabherr M."/>
            <person name="Kleber M."/>
            <person name="Mauceli E."/>
            <person name="MacCallum I."/>
        </authorList>
    </citation>
    <scope>NUCLEOTIDE SEQUENCE [LARGE SCALE GENOMIC DNA]</scope>
    <source>
        <strain evidence="3">TSC#14024-0371.13</strain>
        <strain evidence="4">Tucson 14024-0371.13</strain>
    </source>
</reference>
<organism evidence="3 4">
    <name type="scientific">Drosophila ananassae</name>
    <name type="common">Fruit fly</name>
    <dbReference type="NCBI Taxonomy" id="7217"/>
    <lineage>
        <taxon>Eukaryota</taxon>
        <taxon>Metazoa</taxon>
        <taxon>Ecdysozoa</taxon>
        <taxon>Arthropoda</taxon>
        <taxon>Hexapoda</taxon>
        <taxon>Insecta</taxon>
        <taxon>Pterygota</taxon>
        <taxon>Neoptera</taxon>
        <taxon>Endopterygota</taxon>
        <taxon>Diptera</taxon>
        <taxon>Brachycera</taxon>
        <taxon>Muscomorpha</taxon>
        <taxon>Ephydroidea</taxon>
        <taxon>Drosophilidae</taxon>
        <taxon>Drosophila</taxon>
        <taxon>Sophophora</taxon>
    </lineage>
</organism>
<dbReference type="EMBL" id="CH902641">
    <property type="protein sequence ID" value="KPU74693.1"/>
    <property type="molecule type" value="Genomic_DNA"/>
</dbReference>
<keyword evidence="4" id="KW-1185">Reference proteome</keyword>
<feature type="compositionally biased region" description="Basic residues" evidence="1">
    <location>
        <begin position="77"/>
        <end position="87"/>
    </location>
</feature>
<dbReference type="Proteomes" id="UP000007801">
    <property type="component" value="Unassembled WGS sequence"/>
</dbReference>
<evidence type="ECO:0000313" key="2">
    <source>
        <dbReference type="EMBL" id="KPU74693.1"/>
    </source>
</evidence>
<evidence type="ECO:0000313" key="3">
    <source>
        <dbReference type="EMBL" id="KPU74694.1"/>
    </source>
</evidence>
<feature type="region of interest" description="Disordered" evidence="1">
    <location>
        <begin position="1"/>
        <end position="29"/>
    </location>
</feature>
<protein>
    <submittedName>
        <fullName evidence="2">Uncharacterized protein, isoform D</fullName>
    </submittedName>
    <submittedName>
        <fullName evidence="3">Uncharacterized protein, isoform E</fullName>
    </submittedName>
</protein>
<sequence>MCTLPTTSRSPRKTASCDGPTPLPTPVHLLSGTSLVSTLGEQFSPNAANNDLISQSVLSRTTTNAESAPAAQINAKNKSKRKIGRARKSIEKFKKGCSEDLPAEGSSRWRSGTGPAVIEKKATSDHLPVYAELS</sequence>
<reference evidence="3" key="3">
    <citation type="submission" date="2015-10" db="EMBL/GenBank/DDBJ databases">
        <authorList>
            <consortium name="FlyBase"/>
        </authorList>
    </citation>
    <scope>NUCLEOTIDE SEQUENCE</scope>
    <source>
        <strain evidence="3">TSC#14024-0371.13</strain>
    </source>
</reference>
<proteinExistence type="predicted"/>
<name>A0A0P8Y672_DROAN</name>
<dbReference type="EMBL" id="CH902641">
    <property type="protein sequence ID" value="KPU74694.1"/>
    <property type="molecule type" value="Genomic_DNA"/>
</dbReference>
<evidence type="ECO:0000256" key="1">
    <source>
        <dbReference type="SAM" id="MobiDB-lite"/>
    </source>
</evidence>
<feature type="compositionally biased region" description="Basic and acidic residues" evidence="1">
    <location>
        <begin position="88"/>
        <end position="98"/>
    </location>
</feature>
<reference evidence="3" key="2">
    <citation type="journal article" date="2008" name="Bioinformatics">
        <title>Assembly reconciliation.</title>
        <authorList>
            <person name="Zimin A.V."/>
            <person name="Smith D.R."/>
            <person name="Sutton G."/>
            <person name="Yorke J.A."/>
        </authorList>
    </citation>
    <scope>NUCLEOTIDE SEQUENCE</scope>
    <source>
        <strain evidence="3">TSC#14024-0371.13</strain>
    </source>
</reference>
<feature type="region of interest" description="Disordered" evidence="1">
    <location>
        <begin position="64"/>
        <end position="120"/>
    </location>
</feature>
<evidence type="ECO:0000313" key="4">
    <source>
        <dbReference type="Proteomes" id="UP000007801"/>
    </source>
</evidence>
<dbReference type="AlphaFoldDB" id="A0A0P8Y672"/>
<gene>
    <name evidence="3" type="primary">Dana\GF21678</name>
    <name evidence="3" type="synonym">dana_GLEANR_5501</name>
    <name evidence="3" type="ORF">GF21678</name>
</gene>